<dbReference type="EMBL" id="LXQA010206030">
    <property type="protein sequence ID" value="MCI33638.1"/>
    <property type="molecule type" value="Genomic_DNA"/>
</dbReference>
<dbReference type="AlphaFoldDB" id="A0A392RAG9"/>
<protein>
    <submittedName>
        <fullName evidence="1">Uncharacterized protein</fullName>
    </submittedName>
</protein>
<proteinExistence type="predicted"/>
<name>A0A392RAG9_9FABA</name>
<evidence type="ECO:0000313" key="1">
    <source>
        <dbReference type="EMBL" id="MCI33638.1"/>
    </source>
</evidence>
<feature type="non-terminal residue" evidence="1">
    <location>
        <position position="1"/>
    </location>
</feature>
<sequence length="60" mass="6805">TGHILFDRPFSIRAWRFIGLWEKVEAAVKSTSPATTAIFLLLQQLDEHQAAHMAALLWSI</sequence>
<comment type="caution">
    <text evidence="1">The sequence shown here is derived from an EMBL/GenBank/DDBJ whole genome shotgun (WGS) entry which is preliminary data.</text>
</comment>
<accession>A0A392RAG9</accession>
<dbReference type="Proteomes" id="UP000265520">
    <property type="component" value="Unassembled WGS sequence"/>
</dbReference>
<evidence type="ECO:0000313" key="2">
    <source>
        <dbReference type="Proteomes" id="UP000265520"/>
    </source>
</evidence>
<keyword evidence="2" id="KW-1185">Reference proteome</keyword>
<organism evidence="1 2">
    <name type="scientific">Trifolium medium</name>
    <dbReference type="NCBI Taxonomy" id="97028"/>
    <lineage>
        <taxon>Eukaryota</taxon>
        <taxon>Viridiplantae</taxon>
        <taxon>Streptophyta</taxon>
        <taxon>Embryophyta</taxon>
        <taxon>Tracheophyta</taxon>
        <taxon>Spermatophyta</taxon>
        <taxon>Magnoliopsida</taxon>
        <taxon>eudicotyledons</taxon>
        <taxon>Gunneridae</taxon>
        <taxon>Pentapetalae</taxon>
        <taxon>rosids</taxon>
        <taxon>fabids</taxon>
        <taxon>Fabales</taxon>
        <taxon>Fabaceae</taxon>
        <taxon>Papilionoideae</taxon>
        <taxon>50 kb inversion clade</taxon>
        <taxon>NPAAA clade</taxon>
        <taxon>Hologalegina</taxon>
        <taxon>IRL clade</taxon>
        <taxon>Trifolieae</taxon>
        <taxon>Trifolium</taxon>
    </lineage>
</organism>
<reference evidence="1 2" key="1">
    <citation type="journal article" date="2018" name="Front. Plant Sci.">
        <title>Red Clover (Trifolium pratense) and Zigzag Clover (T. medium) - A Picture of Genomic Similarities and Differences.</title>
        <authorList>
            <person name="Dluhosova J."/>
            <person name="Istvanek J."/>
            <person name="Nedelnik J."/>
            <person name="Repkova J."/>
        </authorList>
    </citation>
    <scope>NUCLEOTIDE SEQUENCE [LARGE SCALE GENOMIC DNA]</scope>
    <source>
        <strain evidence="2">cv. 10/8</strain>
        <tissue evidence="1">Leaf</tissue>
    </source>
</reference>